<evidence type="ECO:0000313" key="2">
    <source>
        <dbReference type="Proteomes" id="UP000002945"/>
    </source>
</evidence>
<protein>
    <recommendedName>
        <fullName evidence="3">Membrane metalloprotease</fullName>
    </recommendedName>
</protein>
<dbReference type="SUPFAM" id="SSF55486">
    <property type="entry name" value="Metalloproteases ('zincins'), catalytic domain"/>
    <property type="match status" value="1"/>
</dbReference>
<evidence type="ECO:0008006" key="3">
    <source>
        <dbReference type="Google" id="ProtNLM"/>
    </source>
</evidence>
<dbReference type="Proteomes" id="UP000002945">
    <property type="component" value="Unassembled WGS sequence"/>
</dbReference>
<proteinExistence type="predicted"/>
<dbReference type="STRING" id="391587.KAOT1_17948"/>
<dbReference type="OrthoDB" id="1121673at2"/>
<accession>A9DTG7</accession>
<dbReference type="HOGENOM" id="CLU_1048910_0_0_10"/>
<gene>
    <name evidence="1" type="ORF">KAOT1_17948</name>
</gene>
<dbReference type="EMBL" id="ABIB01000003">
    <property type="protein sequence ID" value="EDP97071.1"/>
    <property type="molecule type" value="Genomic_DNA"/>
</dbReference>
<dbReference type="PROSITE" id="PS51257">
    <property type="entry name" value="PROKAR_LIPOPROTEIN"/>
    <property type="match status" value="1"/>
</dbReference>
<keyword evidence="2" id="KW-1185">Reference proteome</keyword>
<reference evidence="1 2" key="1">
    <citation type="journal article" date="2011" name="J. Bacteriol.">
        <title>Genome sequence of the algicidal bacterium Kordia algicida OT-1.</title>
        <authorList>
            <person name="Lee H.S."/>
            <person name="Kang S.G."/>
            <person name="Kwon K.K."/>
            <person name="Lee J.H."/>
            <person name="Kim S.J."/>
        </authorList>
    </citation>
    <scope>NUCLEOTIDE SEQUENCE [LARGE SCALE GENOMIC DNA]</scope>
    <source>
        <strain evidence="1 2">OT-1</strain>
    </source>
</reference>
<evidence type="ECO:0000313" key="1">
    <source>
        <dbReference type="EMBL" id="EDP97071.1"/>
    </source>
</evidence>
<dbReference type="AlphaFoldDB" id="A9DTG7"/>
<sequence length="259" mass="28257">MLKKIFPYIVILSFIACSSDSEENNGNGTTPTNPMVANQQAVGSSANDILSDNTYTRLSVEIVYVQGFEPSQTAINNFTTFLQQRTFKPDGISTTLTAIEAPGNTSYTIEDVVALEETHRMNYNTENEVVIWAFFADAPSESNSGNSVVLGTAYRNTSFVIYEQTIQELSDEPFEPNRTILETTVITHEFGHLLGLTNLGTPLQSDHEDAAHPKHCDVDTCLMFWSAETGAGISNMVSGGNAPQLDAQCIADLQANEGR</sequence>
<comment type="caution">
    <text evidence="1">The sequence shown here is derived from an EMBL/GenBank/DDBJ whole genome shotgun (WGS) entry which is preliminary data.</text>
</comment>
<dbReference type="RefSeq" id="WP_007096124.1">
    <property type="nucleotide sequence ID" value="NZ_CP142125.1"/>
</dbReference>
<dbReference type="eggNOG" id="COG1913">
    <property type="taxonomic scope" value="Bacteria"/>
</dbReference>
<name>A9DTG7_9FLAO</name>
<organism evidence="1 2">
    <name type="scientific">Kordia algicida OT-1</name>
    <dbReference type="NCBI Taxonomy" id="391587"/>
    <lineage>
        <taxon>Bacteria</taxon>
        <taxon>Pseudomonadati</taxon>
        <taxon>Bacteroidota</taxon>
        <taxon>Flavobacteriia</taxon>
        <taxon>Flavobacteriales</taxon>
        <taxon>Flavobacteriaceae</taxon>
        <taxon>Kordia</taxon>
    </lineage>
</organism>